<dbReference type="Pfam" id="PF13683">
    <property type="entry name" value="rve_3"/>
    <property type="match status" value="1"/>
</dbReference>
<evidence type="ECO:0000313" key="3">
    <source>
        <dbReference type="Proteomes" id="UP000653674"/>
    </source>
</evidence>
<protein>
    <recommendedName>
        <fullName evidence="1">Integrase catalytic domain-containing protein</fullName>
    </recommendedName>
</protein>
<sequence>MTGSPAGLIEAQTSVCESFNGRFRDEFLACEQFHTLLEAQVPAEDWCVEYNTYRAHGSLDWLTPDAFHDQWITNRQPTLS</sequence>
<dbReference type="GO" id="GO:0015074">
    <property type="term" value="P:DNA integration"/>
    <property type="evidence" value="ECO:0007669"/>
    <property type="project" value="InterPro"/>
</dbReference>
<dbReference type="SUPFAM" id="SSF53098">
    <property type="entry name" value="Ribonuclease H-like"/>
    <property type="match status" value="1"/>
</dbReference>
<dbReference type="PANTHER" id="PTHR47515:SF1">
    <property type="entry name" value="BLR2054 PROTEIN"/>
    <property type="match status" value="1"/>
</dbReference>
<dbReference type="InterPro" id="IPR001584">
    <property type="entry name" value="Integrase_cat-core"/>
</dbReference>
<dbReference type="InterPro" id="IPR012337">
    <property type="entry name" value="RNaseH-like_sf"/>
</dbReference>
<evidence type="ECO:0000259" key="1">
    <source>
        <dbReference type="Pfam" id="PF13683"/>
    </source>
</evidence>
<dbReference type="RefSeq" id="WP_168071645.1">
    <property type="nucleotide sequence ID" value="NZ_BAAAQJ010000003.1"/>
</dbReference>
<dbReference type="PANTHER" id="PTHR47515">
    <property type="entry name" value="LOW CALCIUM RESPONSE LOCUS PROTEIN T"/>
    <property type="match status" value="1"/>
</dbReference>
<keyword evidence="3" id="KW-1185">Reference proteome</keyword>
<feature type="domain" description="Integrase catalytic" evidence="1">
    <location>
        <begin position="14"/>
        <end position="64"/>
    </location>
</feature>
<organism evidence="2 3">
    <name type="scientific">Planosporangium flavigriseum</name>
    <dbReference type="NCBI Taxonomy" id="373681"/>
    <lineage>
        <taxon>Bacteria</taxon>
        <taxon>Bacillati</taxon>
        <taxon>Actinomycetota</taxon>
        <taxon>Actinomycetes</taxon>
        <taxon>Micromonosporales</taxon>
        <taxon>Micromonosporaceae</taxon>
        <taxon>Planosporangium</taxon>
    </lineage>
</organism>
<dbReference type="Proteomes" id="UP000653674">
    <property type="component" value="Unassembled WGS sequence"/>
</dbReference>
<accession>A0A8J3LM19</accession>
<gene>
    <name evidence="2" type="ORF">Pfl04_16240</name>
</gene>
<dbReference type="AlphaFoldDB" id="A0A8J3LM19"/>
<proteinExistence type="predicted"/>
<comment type="caution">
    <text evidence="2">The sequence shown here is derived from an EMBL/GenBank/DDBJ whole genome shotgun (WGS) entry which is preliminary data.</text>
</comment>
<name>A0A8J3LM19_9ACTN</name>
<reference evidence="2" key="1">
    <citation type="submission" date="2021-01" db="EMBL/GenBank/DDBJ databases">
        <title>Whole genome shotgun sequence of Planosporangium flavigriseum NBRC 105377.</title>
        <authorList>
            <person name="Komaki H."/>
            <person name="Tamura T."/>
        </authorList>
    </citation>
    <scope>NUCLEOTIDE SEQUENCE</scope>
    <source>
        <strain evidence="2">NBRC 105377</strain>
    </source>
</reference>
<evidence type="ECO:0000313" key="2">
    <source>
        <dbReference type="EMBL" id="GIG73220.1"/>
    </source>
</evidence>
<dbReference type="EMBL" id="BONU01000007">
    <property type="protein sequence ID" value="GIG73220.1"/>
    <property type="molecule type" value="Genomic_DNA"/>
</dbReference>